<feature type="compositionally biased region" description="Acidic residues" evidence="1">
    <location>
        <begin position="207"/>
        <end position="220"/>
    </location>
</feature>
<feature type="region of interest" description="Disordered" evidence="1">
    <location>
        <begin position="168"/>
        <end position="387"/>
    </location>
</feature>
<gene>
    <name evidence="3" type="ORF">OEA41_006549</name>
</gene>
<feature type="compositionally biased region" description="Polar residues" evidence="1">
    <location>
        <begin position="336"/>
        <end position="348"/>
    </location>
</feature>
<reference evidence="3" key="1">
    <citation type="submission" date="2022-11" db="EMBL/GenBank/DDBJ databases">
        <title>Chromosomal genome sequence assembly and mating type (MAT) locus characterization of the leprose asexual lichenized fungus Lepraria neglecta (Nyl.) Erichsen.</title>
        <authorList>
            <person name="Allen J.L."/>
            <person name="Pfeffer B."/>
        </authorList>
    </citation>
    <scope>NUCLEOTIDE SEQUENCE</scope>
    <source>
        <strain evidence="3">Allen 5258</strain>
    </source>
</reference>
<name>A0AAD9Z867_9LECA</name>
<dbReference type="AlphaFoldDB" id="A0AAD9Z867"/>
<protein>
    <recommendedName>
        <fullName evidence="2">FHA domain-containing protein</fullName>
    </recommendedName>
</protein>
<feature type="compositionally biased region" description="Polar residues" evidence="1">
    <location>
        <begin position="282"/>
        <end position="293"/>
    </location>
</feature>
<feature type="region of interest" description="Disordered" evidence="1">
    <location>
        <begin position="659"/>
        <end position="794"/>
    </location>
</feature>
<evidence type="ECO:0000256" key="1">
    <source>
        <dbReference type="SAM" id="MobiDB-lite"/>
    </source>
</evidence>
<sequence length="882" mass="96595">MRLATHEAPVQDFKMLTFWFAVTIKLTPLGHDEDENHRVIRLSDEKKETDIGRASKNAHKGLLVGPTNAWFDYPILSRTHAKFTFSSQHRVSTERLHPERLDIADDLSQEIYVKDCGSTHGTFLKKQRLETGVPYTVADGEVITFGQRVTSGAGIFSRMLPRQLGFRVPEEEEEDEGEDHESFSEQSREGSVEVIGSRPRTYSIPSTDDETDSEKDDEIEIASSVQGDGNKDSTVTTPDHGASLKKCNFPEVGAEAPGSGSAQGGKRGLNLKGPSLQDLLSKPTTLGSSQQDPINLEGAPAETHDVPDTESEDDGLSDAYSQSEDDGPDVLPIYQPQRSLVQSPQYLPNSRKPRATSPLFMSAENPQYHPDSPEPRATSPKLTSATSPQFILYSPEMRPTSFQLDSAQSPQVGPYSPEPRLTSPQLYSAISPRFREESQLAHSHYKPPTVDNAETDLDTEDQLRRIILETQARVSKEKEPLKQTSPHLGAASRDSKEKEAVRPNSPDFPVASIAGATDGFDSEDDDGFDQDDDFSDFDPEKDIDSDESFPRVRISQLRSTYPNAIPPHVNMRSVMIGGAQPTPKAPATYNQLPCHNYGHNISMSEGIDVSPPSHNDPLPSVLRAPSPSDAALAKTNWKYGNDYMVPFSYPDLMISESSPKPYDEGPFSGRNMHQQHDQSSWALGGGASLRTIEPPKTTCGTQNPIPETLHRIVLNPEPRKASDRHSSKLNISSIVNAPFEETSRPRKRRADEMSSDNESFHRRASRQPPPPSPYSADAENTETPLPDAQPRDILPPVEVTSSTQESVPEPVIALPSTTVTTKVESTEGPARKKARTSKSSTGGIGKFVSGVCVGLVGALAAFVATIPANVREEALRELSNVA</sequence>
<feature type="compositionally biased region" description="Low complexity" evidence="1">
    <location>
        <begin position="818"/>
        <end position="827"/>
    </location>
</feature>
<evidence type="ECO:0000313" key="4">
    <source>
        <dbReference type="Proteomes" id="UP001276659"/>
    </source>
</evidence>
<comment type="caution">
    <text evidence="3">The sequence shown here is derived from an EMBL/GenBank/DDBJ whole genome shotgun (WGS) entry which is preliminary data.</text>
</comment>
<organism evidence="3 4">
    <name type="scientific">Lepraria neglecta</name>
    <dbReference type="NCBI Taxonomy" id="209136"/>
    <lineage>
        <taxon>Eukaryota</taxon>
        <taxon>Fungi</taxon>
        <taxon>Dikarya</taxon>
        <taxon>Ascomycota</taxon>
        <taxon>Pezizomycotina</taxon>
        <taxon>Lecanoromycetes</taxon>
        <taxon>OSLEUM clade</taxon>
        <taxon>Lecanoromycetidae</taxon>
        <taxon>Lecanorales</taxon>
        <taxon>Lecanorineae</taxon>
        <taxon>Stereocaulaceae</taxon>
        <taxon>Lepraria</taxon>
    </lineage>
</organism>
<dbReference type="SMART" id="SM00240">
    <property type="entry name" value="FHA"/>
    <property type="match status" value="1"/>
</dbReference>
<dbReference type="InterPro" id="IPR050923">
    <property type="entry name" value="Cell_Proc_Reg/RNA_Proc"/>
</dbReference>
<dbReference type="InterPro" id="IPR000253">
    <property type="entry name" value="FHA_dom"/>
</dbReference>
<feature type="domain" description="FHA" evidence="2">
    <location>
        <begin position="49"/>
        <end position="129"/>
    </location>
</feature>
<accession>A0AAD9Z867</accession>
<feature type="compositionally biased region" description="Basic and acidic residues" evidence="1">
    <location>
        <begin position="741"/>
        <end position="752"/>
    </location>
</feature>
<feature type="region of interest" description="Disordered" evidence="1">
    <location>
        <begin position="403"/>
        <end position="458"/>
    </location>
</feature>
<dbReference type="Gene3D" id="2.60.200.20">
    <property type="match status" value="1"/>
</dbReference>
<dbReference type="PANTHER" id="PTHR23308">
    <property type="entry name" value="NUCLEAR INHIBITOR OF PROTEIN PHOSPHATASE-1"/>
    <property type="match status" value="1"/>
</dbReference>
<evidence type="ECO:0000259" key="2">
    <source>
        <dbReference type="PROSITE" id="PS50006"/>
    </source>
</evidence>
<evidence type="ECO:0000313" key="3">
    <source>
        <dbReference type="EMBL" id="KAK3173220.1"/>
    </source>
</evidence>
<dbReference type="Pfam" id="PF00498">
    <property type="entry name" value="FHA"/>
    <property type="match status" value="1"/>
</dbReference>
<feature type="region of interest" description="Disordered" evidence="1">
    <location>
        <begin position="470"/>
        <end position="545"/>
    </location>
</feature>
<feature type="region of interest" description="Disordered" evidence="1">
    <location>
        <begin position="818"/>
        <end position="841"/>
    </location>
</feature>
<dbReference type="SUPFAM" id="SSF49879">
    <property type="entry name" value="SMAD/FHA domain"/>
    <property type="match status" value="1"/>
</dbReference>
<feature type="compositionally biased region" description="Polar residues" evidence="1">
    <location>
        <begin position="223"/>
        <end position="237"/>
    </location>
</feature>
<feature type="compositionally biased region" description="Basic and acidic residues" evidence="1">
    <location>
        <begin position="717"/>
        <end position="726"/>
    </location>
</feature>
<dbReference type="Proteomes" id="UP001276659">
    <property type="component" value="Unassembled WGS sequence"/>
</dbReference>
<feature type="compositionally biased region" description="Acidic residues" evidence="1">
    <location>
        <begin position="170"/>
        <end position="179"/>
    </location>
</feature>
<dbReference type="EMBL" id="JASNWA010000007">
    <property type="protein sequence ID" value="KAK3173220.1"/>
    <property type="molecule type" value="Genomic_DNA"/>
</dbReference>
<keyword evidence="4" id="KW-1185">Reference proteome</keyword>
<proteinExistence type="predicted"/>
<dbReference type="PROSITE" id="PS50006">
    <property type="entry name" value="FHA_DOMAIN"/>
    <property type="match status" value="1"/>
</dbReference>
<feature type="compositionally biased region" description="Basic and acidic residues" evidence="1">
    <location>
        <begin position="180"/>
        <end position="191"/>
    </location>
</feature>
<dbReference type="InterPro" id="IPR008984">
    <property type="entry name" value="SMAD_FHA_dom_sf"/>
</dbReference>
<feature type="compositionally biased region" description="Acidic residues" evidence="1">
    <location>
        <begin position="520"/>
        <end position="545"/>
    </location>
</feature>